<reference evidence="1 2" key="1">
    <citation type="submission" date="2024-09" db="EMBL/GenBank/DDBJ databases">
        <title>Floridaenema gen nov. (Aerosakkonemataceae, Aerosakkonematales ord. nov., Cyanobacteria) from benthic tropical and subtropical fresh waters, with the description of four new species.</title>
        <authorList>
            <person name="Moretto J.A."/>
            <person name="Berthold D.E."/>
            <person name="Lefler F.W."/>
            <person name="Huang I.-S."/>
            <person name="Laughinghouse H. IV."/>
        </authorList>
    </citation>
    <scope>NUCLEOTIDE SEQUENCE [LARGE SCALE GENOMIC DNA]</scope>
    <source>
        <strain evidence="1 2">BLCC-F50</strain>
    </source>
</reference>
<keyword evidence="2" id="KW-1185">Reference proteome</keyword>
<evidence type="ECO:0000313" key="1">
    <source>
        <dbReference type="EMBL" id="MFB2895217.1"/>
    </source>
</evidence>
<comment type="caution">
    <text evidence="1">The sequence shown here is derived from an EMBL/GenBank/DDBJ whole genome shotgun (WGS) entry which is preliminary data.</text>
</comment>
<sequence length="141" mass="16512">MDNPTLFDLKPYSKDIIYHPDWEDMQGEDEVILPRSHVEETRSHVGVTCEPNQPTCEQPYQWVEIYPVKQENFYYRYSYIDRSDRIHRVVKHHIPGGNTASPLAINRMREIENAISCGAQPSQIEAMIKAWRKHTKISGNK</sequence>
<gene>
    <name evidence="1" type="ORF">ACE1CI_20100</name>
</gene>
<dbReference type="Proteomes" id="UP001576784">
    <property type="component" value="Unassembled WGS sequence"/>
</dbReference>
<dbReference type="RefSeq" id="WP_413264857.1">
    <property type="nucleotide sequence ID" value="NZ_JBHFNR010000146.1"/>
</dbReference>
<proteinExistence type="predicted"/>
<organism evidence="1 2">
    <name type="scientific">Floridaenema flaviceps BLCC-F50</name>
    <dbReference type="NCBI Taxonomy" id="3153642"/>
    <lineage>
        <taxon>Bacteria</taxon>
        <taxon>Bacillati</taxon>
        <taxon>Cyanobacteriota</taxon>
        <taxon>Cyanophyceae</taxon>
        <taxon>Oscillatoriophycideae</taxon>
        <taxon>Aerosakkonematales</taxon>
        <taxon>Aerosakkonemataceae</taxon>
        <taxon>Floridanema</taxon>
        <taxon>Floridanema flaviceps</taxon>
    </lineage>
</organism>
<name>A0ABV4XVW3_9CYAN</name>
<dbReference type="EMBL" id="JBHFNR010000146">
    <property type="protein sequence ID" value="MFB2895217.1"/>
    <property type="molecule type" value="Genomic_DNA"/>
</dbReference>
<evidence type="ECO:0000313" key="2">
    <source>
        <dbReference type="Proteomes" id="UP001576784"/>
    </source>
</evidence>
<accession>A0ABV4XVW3</accession>
<protein>
    <submittedName>
        <fullName evidence="1">Uncharacterized protein</fullName>
    </submittedName>
</protein>